<dbReference type="GO" id="GO:0015276">
    <property type="term" value="F:ligand-gated monoatomic ion channel activity"/>
    <property type="evidence" value="ECO:0007669"/>
    <property type="project" value="InterPro"/>
</dbReference>
<dbReference type="AlphaFoldDB" id="A0A8D5A505"/>
<organism evidence="5 6">
    <name type="scientific">Dialister hominis</name>
    <dbReference type="NCBI Taxonomy" id="2582419"/>
    <lineage>
        <taxon>Bacteria</taxon>
        <taxon>Bacillati</taxon>
        <taxon>Bacillota</taxon>
        <taxon>Negativicutes</taxon>
        <taxon>Veillonellales</taxon>
        <taxon>Veillonellaceae</taxon>
        <taxon>Dialister</taxon>
    </lineage>
</organism>
<dbReference type="Pfam" id="PF00497">
    <property type="entry name" value="SBP_bac_3"/>
    <property type="match status" value="1"/>
</dbReference>
<sequence length="274" mass="29318">MTMNIKKILAAGVLALGAIGLMAGCGGDQKSAGSAAKSAAAGAKPTKIVAGMDDTFAPMGFRDDSGKIVGFDIDMANAVSKEIGVPIEFKPIDWASKETELNSGKIDAIWNGFTMTPERQKKLGFTKPYMDNTQVYVVLADSPIKTQAELKGKKLDIQEASTAEAALNKDPALKNSFSEVKAYPDLASCFMDLESGRCDAILADSVLIEYYMTKKPGTFRELDGVVSKDTFAIGVKKDNQALIDLLNEGIEKVKASGEAAKISEKWFGKDVILK</sequence>
<dbReference type="PANTHER" id="PTHR35936:SF34">
    <property type="entry name" value="ABC TRANSPORTER EXTRACELLULAR-BINDING PROTEIN YCKB-RELATED"/>
    <property type="match status" value="1"/>
</dbReference>
<feature type="domain" description="Ionotropic glutamate receptor C-terminal" evidence="4">
    <location>
        <begin position="46"/>
        <end position="269"/>
    </location>
</feature>
<dbReference type="CDD" id="cd00996">
    <property type="entry name" value="PBP2_AatB_like"/>
    <property type="match status" value="1"/>
</dbReference>
<dbReference type="Proteomes" id="UP000320585">
    <property type="component" value="Chromosome"/>
</dbReference>
<dbReference type="Gene3D" id="3.40.190.10">
    <property type="entry name" value="Periplasmic binding protein-like II"/>
    <property type="match status" value="2"/>
</dbReference>
<evidence type="ECO:0000256" key="1">
    <source>
        <dbReference type="ARBA" id="ARBA00022729"/>
    </source>
</evidence>
<evidence type="ECO:0000256" key="2">
    <source>
        <dbReference type="SAM" id="SignalP"/>
    </source>
</evidence>
<evidence type="ECO:0000259" key="3">
    <source>
        <dbReference type="SMART" id="SM00062"/>
    </source>
</evidence>
<feature type="domain" description="Solute-binding protein family 3/N-terminal" evidence="3">
    <location>
        <begin position="47"/>
        <end position="270"/>
    </location>
</feature>
<dbReference type="InterPro" id="IPR001320">
    <property type="entry name" value="Iontro_rcpt_C"/>
</dbReference>
<feature type="chain" id="PRO_5038831914" evidence="2">
    <location>
        <begin position="24"/>
        <end position="274"/>
    </location>
</feature>
<dbReference type="KEGG" id="dho:Dia5BBH33_01710"/>
<dbReference type="EMBL" id="AP019697">
    <property type="protein sequence ID" value="BBK24236.1"/>
    <property type="molecule type" value="Genomic_DNA"/>
</dbReference>
<dbReference type="SUPFAM" id="SSF53850">
    <property type="entry name" value="Periplasmic binding protein-like II"/>
    <property type="match status" value="1"/>
</dbReference>
<reference evidence="6" key="1">
    <citation type="submission" date="2019-05" db="EMBL/GenBank/DDBJ databases">
        <title>Complete genome sequencing of Dialister sp. strain 5BBH33.</title>
        <authorList>
            <person name="Sakamoto M."/>
            <person name="Murakami T."/>
            <person name="Mori H."/>
        </authorList>
    </citation>
    <scope>NUCLEOTIDE SEQUENCE [LARGE SCALE GENOMIC DNA]</scope>
    <source>
        <strain evidence="6">5BBH33</strain>
    </source>
</reference>
<accession>A0A8D5A505</accession>
<dbReference type="SMART" id="SM00079">
    <property type="entry name" value="PBPe"/>
    <property type="match status" value="1"/>
</dbReference>
<dbReference type="GO" id="GO:0016020">
    <property type="term" value="C:membrane"/>
    <property type="evidence" value="ECO:0007669"/>
    <property type="project" value="InterPro"/>
</dbReference>
<name>A0A8D5A505_9FIRM</name>
<evidence type="ECO:0000313" key="5">
    <source>
        <dbReference type="EMBL" id="BBK24236.1"/>
    </source>
</evidence>
<dbReference type="InterPro" id="IPR001638">
    <property type="entry name" value="Solute-binding_3/MltF_N"/>
</dbReference>
<dbReference type="PROSITE" id="PS51257">
    <property type="entry name" value="PROKAR_LIPOPROTEIN"/>
    <property type="match status" value="1"/>
</dbReference>
<evidence type="ECO:0000259" key="4">
    <source>
        <dbReference type="SMART" id="SM00079"/>
    </source>
</evidence>
<dbReference type="PANTHER" id="PTHR35936">
    <property type="entry name" value="MEMBRANE-BOUND LYTIC MUREIN TRANSGLYCOSYLASE F"/>
    <property type="match status" value="1"/>
</dbReference>
<evidence type="ECO:0000313" key="6">
    <source>
        <dbReference type="Proteomes" id="UP000320585"/>
    </source>
</evidence>
<keyword evidence="1 2" id="KW-0732">Signal</keyword>
<keyword evidence="6" id="KW-1185">Reference proteome</keyword>
<protein>
    <submittedName>
        <fullName evidence="5">Amino acid ABC transporter substrate-binding protein</fullName>
    </submittedName>
</protein>
<dbReference type="SMART" id="SM00062">
    <property type="entry name" value="PBPb"/>
    <property type="match status" value="1"/>
</dbReference>
<proteinExistence type="predicted"/>
<gene>
    <name evidence="5" type="ORF">Dia5BBH33_01710</name>
</gene>
<feature type="signal peptide" evidence="2">
    <location>
        <begin position="1"/>
        <end position="23"/>
    </location>
</feature>